<protein>
    <submittedName>
        <fullName evidence="2">Uncharacterized protein</fullName>
    </submittedName>
</protein>
<evidence type="ECO:0000313" key="3">
    <source>
        <dbReference type="Proteomes" id="UP000827138"/>
    </source>
</evidence>
<dbReference type="Proteomes" id="UP000827138">
    <property type="component" value="Chromosome"/>
</dbReference>
<proteinExistence type="predicted"/>
<reference evidence="2 3" key="1">
    <citation type="submission" date="2021-08" db="EMBL/GenBank/DDBJ databases">
        <authorList>
            <person name="Ping M."/>
        </authorList>
    </citation>
    <scope>NUCLEOTIDE SEQUENCE [LARGE SCALE GENOMIC DNA]</scope>
    <source>
        <strain evidence="2 3">MG28</strain>
    </source>
</reference>
<sequence>MSINVEHAVLARSEFRRVDLGFPTGHWVLVFASVQGDFGAFVGDAEVGVLDVDGDNLARVGASDAKALAGHHHDAVGRDLAFDTDGGRGRRKPRRGDTSADEPRALSLANGEGKVLARRPSCT</sequence>
<accession>A0ABX8Y450</accession>
<organism evidence="2 3">
    <name type="scientific">Streptomyces akebiae</name>
    <dbReference type="NCBI Taxonomy" id="2865673"/>
    <lineage>
        <taxon>Bacteria</taxon>
        <taxon>Bacillati</taxon>
        <taxon>Actinomycetota</taxon>
        <taxon>Actinomycetes</taxon>
        <taxon>Kitasatosporales</taxon>
        <taxon>Streptomycetaceae</taxon>
        <taxon>Streptomyces</taxon>
    </lineage>
</organism>
<name>A0ABX8Y450_9ACTN</name>
<evidence type="ECO:0000313" key="2">
    <source>
        <dbReference type="EMBL" id="QYX82650.1"/>
    </source>
</evidence>
<dbReference type="RefSeq" id="WP_220651185.1">
    <property type="nucleotide sequence ID" value="NZ_CP080647.1"/>
</dbReference>
<feature type="compositionally biased region" description="Basic and acidic residues" evidence="1">
    <location>
        <begin position="78"/>
        <end position="88"/>
    </location>
</feature>
<gene>
    <name evidence="2" type="ORF">K1J60_44345</name>
</gene>
<evidence type="ECO:0000256" key="1">
    <source>
        <dbReference type="SAM" id="MobiDB-lite"/>
    </source>
</evidence>
<dbReference type="EMBL" id="CP080647">
    <property type="protein sequence ID" value="QYX82650.1"/>
    <property type="molecule type" value="Genomic_DNA"/>
</dbReference>
<feature type="region of interest" description="Disordered" evidence="1">
    <location>
        <begin position="78"/>
        <end position="112"/>
    </location>
</feature>
<feature type="compositionally biased region" description="Basic and acidic residues" evidence="1">
    <location>
        <begin position="95"/>
        <end position="104"/>
    </location>
</feature>
<keyword evidence="3" id="KW-1185">Reference proteome</keyword>